<dbReference type="Gene3D" id="1.20.1250.20">
    <property type="entry name" value="MFS general substrate transporter like domains"/>
    <property type="match status" value="1"/>
</dbReference>
<gene>
    <name evidence="9" type="ORF">FNYG_00731</name>
</gene>
<proteinExistence type="inferred from homology"/>
<dbReference type="PANTHER" id="PTHR48022:SF14">
    <property type="entry name" value="MAJOR FACILITATOR SUPERFAMILY (MFS) PROFILE DOMAIN-CONTAINING PROTEIN-RELATED"/>
    <property type="match status" value="1"/>
</dbReference>
<feature type="transmembrane region" description="Helical" evidence="7">
    <location>
        <begin position="51"/>
        <end position="76"/>
    </location>
</feature>
<dbReference type="GO" id="GO:0005351">
    <property type="term" value="F:carbohydrate:proton symporter activity"/>
    <property type="evidence" value="ECO:0007669"/>
    <property type="project" value="TreeGrafter"/>
</dbReference>
<feature type="domain" description="Major facilitator superfamily (MFS) profile" evidence="8">
    <location>
        <begin position="55"/>
        <end position="487"/>
    </location>
</feature>
<sequence>MSSKDDKILHDEDDGTIEDINIVPTADLPTRLADSVAYGPGGIRGVIQSPFVFGAAFLASLGGFSFGYDQGVISIINVMTQFHDVFPRAASGFGKGFKTGMLEFGAFLGCFFMPWMADKISRKKALAVVVVIFNIGAILQTAAVNYEMLVLGRTVGGIGVGTPALELFWFSSISICAGVVVSFYITYGTRHLEGDIAFRLPLGLQMVSATIVGVGILFFPYSPIWLALVGCTEDALSNLSRMRRLPPDESRVLTEYQGIIAEAQFQKTVLERRHPGKQGFKLEVLTWLDLFSPKTWRRTAVGCGILFFQQFSGINAFIYYAPTLFQSLGQSEEMSLTMSGIFNVLQLVAVGVCFFIIDRVGRRPLAIFGGVGGAVSWGIMAILVGIFSHDWKANAAAGWGCVAMAIIFILCYGVSYSPLGWALPSEVFPSATRSKGVALSTATCWICNFIVAEMDQVFGDNSGQEEKEILKATAAQARSAGNPIYHV</sequence>
<feature type="transmembrane region" description="Helical" evidence="7">
    <location>
        <begin position="125"/>
        <end position="146"/>
    </location>
</feature>
<evidence type="ECO:0000259" key="8">
    <source>
        <dbReference type="PROSITE" id="PS50850"/>
    </source>
</evidence>
<feature type="transmembrane region" description="Helical" evidence="7">
    <location>
        <begin position="340"/>
        <end position="358"/>
    </location>
</feature>
<evidence type="ECO:0000256" key="3">
    <source>
        <dbReference type="ARBA" id="ARBA00022448"/>
    </source>
</evidence>
<dbReference type="Pfam" id="PF00083">
    <property type="entry name" value="Sugar_tr"/>
    <property type="match status" value="2"/>
</dbReference>
<dbReference type="InterPro" id="IPR003663">
    <property type="entry name" value="Sugar/inositol_transpt"/>
</dbReference>
<keyword evidence="10" id="KW-1185">Reference proteome</keyword>
<dbReference type="SUPFAM" id="SSF103473">
    <property type="entry name" value="MFS general substrate transporter"/>
    <property type="match status" value="1"/>
</dbReference>
<dbReference type="OrthoDB" id="8120565at2759"/>
<evidence type="ECO:0000256" key="7">
    <source>
        <dbReference type="SAM" id="Phobius"/>
    </source>
</evidence>
<evidence type="ECO:0000256" key="6">
    <source>
        <dbReference type="ARBA" id="ARBA00023136"/>
    </source>
</evidence>
<protein>
    <recommendedName>
        <fullName evidence="8">Major facilitator superfamily (MFS) profile domain-containing protein</fullName>
    </recommendedName>
</protein>
<dbReference type="PROSITE" id="PS50850">
    <property type="entry name" value="MFS"/>
    <property type="match status" value="1"/>
</dbReference>
<feature type="transmembrane region" description="Helical" evidence="7">
    <location>
        <begin position="166"/>
        <end position="185"/>
    </location>
</feature>
<dbReference type="InterPro" id="IPR020846">
    <property type="entry name" value="MFS_dom"/>
</dbReference>
<keyword evidence="4 7" id="KW-0812">Transmembrane</keyword>
<evidence type="ECO:0000313" key="9">
    <source>
        <dbReference type="EMBL" id="PNP85675.1"/>
    </source>
</evidence>
<feature type="transmembrane region" description="Helical" evidence="7">
    <location>
        <begin position="96"/>
        <end position="113"/>
    </location>
</feature>
<evidence type="ECO:0000256" key="4">
    <source>
        <dbReference type="ARBA" id="ARBA00022692"/>
    </source>
</evidence>
<dbReference type="AlphaFoldDB" id="A0A2K0WTQ4"/>
<evidence type="ECO:0000256" key="5">
    <source>
        <dbReference type="ARBA" id="ARBA00022989"/>
    </source>
</evidence>
<dbReference type="GO" id="GO:0016020">
    <property type="term" value="C:membrane"/>
    <property type="evidence" value="ECO:0007669"/>
    <property type="project" value="UniProtKB-SubCell"/>
</dbReference>
<keyword evidence="3" id="KW-0813">Transport</keyword>
<keyword evidence="5 7" id="KW-1133">Transmembrane helix</keyword>
<evidence type="ECO:0000313" key="10">
    <source>
        <dbReference type="Proteomes" id="UP000236664"/>
    </source>
</evidence>
<comment type="subcellular location">
    <subcellularLocation>
        <location evidence="1">Membrane</location>
        <topology evidence="1">Multi-pass membrane protein</topology>
    </subcellularLocation>
</comment>
<dbReference type="PRINTS" id="PR00171">
    <property type="entry name" value="SUGRTRNSPORT"/>
</dbReference>
<comment type="caution">
    <text evidence="9">The sequence shown here is derived from an EMBL/GenBank/DDBJ whole genome shotgun (WGS) entry which is preliminary data.</text>
</comment>
<dbReference type="EMBL" id="MTQA01000018">
    <property type="protein sequence ID" value="PNP85675.1"/>
    <property type="molecule type" value="Genomic_DNA"/>
</dbReference>
<dbReference type="InterPro" id="IPR050360">
    <property type="entry name" value="MFS_Sugar_Transporters"/>
</dbReference>
<dbReference type="PANTHER" id="PTHR48022">
    <property type="entry name" value="PLASTIDIC GLUCOSE TRANSPORTER 4"/>
    <property type="match status" value="1"/>
</dbReference>
<evidence type="ECO:0000256" key="2">
    <source>
        <dbReference type="ARBA" id="ARBA00010992"/>
    </source>
</evidence>
<accession>A0A2K0WTQ4</accession>
<reference evidence="9 10" key="1">
    <citation type="submission" date="2017-06" db="EMBL/GenBank/DDBJ databases">
        <title>Genome of Fusarium nygamai isolate CS10214.</title>
        <authorList>
            <person name="Gardiner D.M."/>
            <person name="Obanor F."/>
            <person name="Kazan K."/>
        </authorList>
    </citation>
    <scope>NUCLEOTIDE SEQUENCE [LARGE SCALE GENOMIC DNA]</scope>
    <source>
        <strain evidence="9 10">CS10214</strain>
    </source>
</reference>
<comment type="similarity">
    <text evidence="2">Belongs to the major facilitator superfamily. Sugar transporter (TC 2.A.1.1) family.</text>
</comment>
<organism evidence="9 10">
    <name type="scientific">Gibberella nygamai</name>
    <name type="common">Bean root rot disease fungus</name>
    <name type="synonym">Fusarium nygamai</name>
    <dbReference type="NCBI Taxonomy" id="42673"/>
    <lineage>
        <taxon>Eukaryota</taxon>
        <taxon>Fungi</taxon>
        <taxon>Dikarya</taxon>
        <taxon>Ascomycota</taxon>
        <taxon>Pezizomycotina</taxon>
        <taxon>Sordariomycetes</taxon>
        <taxon>Hypocreomycetidae</taxon>
        <taxon>Hypocreales</taxon>
        <taxon>Nectriaceae</taxon>
        <taxon>Fusarium</taxon>
        <taxon>Fusarium fujikuroi species complex</taxon>
    </lineage>
</organism>
<keyword evidence="6 7" id="KW-0472">Membrane</keyword>
<evidence type="ECO:0000256" key="1">
    <source>
        <dbReference type="ARBA" id="ARBA00004141"/>
    </source>
</evidence>
<dbReference type="InterPro" id="IPR036259">
    <property type="entry name" value="MFS_trans_sf"/>
</dbReference>
<name>A0A2K0WTQ4_GIBNY</name>
<dbReference type="InterPro" id="IPR005828">
    <property type="entry name" value="MFS_sugar_transport-like"/>
</dbReference>
<dbReference type="Proteomes" id="UP000236664">
    <property type="component" value="Unassembled WGS sequence"/>
</dbReference>
<feature type="transmembrane region" description="Helical" evidence="7">
    <location>
        <begin position="365"/>
        <end position="387"/>
    </location>
</feature>
<feature type="transmembrane region" description="Helical" evidence="7">
    <location>
        <begin position="300"/>
        <end position="320"/>
    </location>
</feature>
<feature type="transmembrane region" description="Helical" evidence="7">
    <location>
        <begin position="393"/>
        <end position="414"/>
    </location>
</feature>